<dbReference type="STRING" id="355548.SAMN04487945_0481"/>
<dbReference type="PROSITE" id="PS50851">
    <property type="entry name" value="CHEW"/>
    <property type="match status" value="1"/>
</dbReference>
<reference evidence="2 3" key="1">
    <citation type="submission" date="2016-10" db="EMBL/GenBank/DDBJ databases">
        <authorList>
            <person name="de Groot N.N."/>
        </authorList>
    </citation>
    <scope>NUCLEOTIDE SEQUENCE [LARGE SCALE GENOMIC DNA]</scope>
    <source>
        <strain evidence="2 3">CGMCC 1.5337</strain>
    </source>
</reference>
<dbReference type="GO" id="GO:0005829">
    <property type="term" value="C:cytosol"/>
    <property type="evidence" value="ECO:0007669"/>
    <property type="project" value="TreeGrafter"/>
</dbReference>
<evidence type="ECO:0000313" key="2">
    <source>
        <dbReference type="EMBL" id="SEV93953.1"/>
    </source>
</evidence>
<keyword evidence="3" id="KW-1185">Reference proteome</keyword>
<dbReference type="Gene3D" id="2.40.50.180">
    <property type="entry name" value="CheA-289, Domain 4"/>
    <property type="match status" value="1"/>
</dbReference>
<evidence type="ECO:0000259" key="1">
    <source>
        <dbReference type="PROSITE" id="PS50851"/>
    </source>
</evidence>
<proteinExistence type="predicted"/>
<dbReference type="InterPro" id="IPR002545">
    <property type="entry name" value="CheW-lke_dom"/>
</dbReference>
<dbReference type="PANTHER" id="PTHR22617:SF23">
    <property type="entry name" value="CHEMOTAXIS PROTEIN CHEW"/>
    <property type="match status" value="1"/>
</dbReference>
<dbReference type="PANTHER" id="PTHR22617">
    <property type="entry name" value="CHEMOTAXIS SENSOR HISTIDINE KINASE-RELATED"/>
    <property type="match status" value="1"/>
</dbReference>
<dbReference type="SUPFAM" id="SSF50341">
    <property type="entry name" value="CheW-like"/>
    <property type="match status" value="1"/>
</dbReference>
<dbReference type="Pfam" id="PF01584">
    <property type="entry name" value="CheW"/>
    <property type="match status" value="1"/>
</dbReference>
<dbReference type="Proteomes" id="UP000198518">
    <property type="component" value="Unassembled WGS sequence"/>
</dbReference>
<feature type="domain" description="CheW-like" evidence="1">
    <location>
        <begin position="5"/>
        <end position="132"/>
    </location>
</feature>
<dbReference type="SMART" id="SM00260">
    <property type="entry name" value="CheW"/>
    <property type="match status" value="1"/>
</dbReference>
<dbReference type="InterPro" id="IPR036061">
    <property type="entry name" value="CheW-like_dom_sf"/>
</dbReference>
<dbReference type="OrthoDB" id="115049at2157"/>
<organism evidence="2 3">
    <name type="scientific">Halobacterium jilantaiense</name>
    <dbReference type="NCBI Taxonomy" id="355548"/>
    <lineage>
        <taxon>Archaea</taxon>
        <taxon>Methanobacteriati</taxon>
        <taxon>Methanobacteriota</taxon>
        <taxon>Stenosarchaea group</taxon>
        <taxon>Halobacteria</taxon>
        <taxon>Halobacteriales</taxon>
        <taxon>Halobacteriaceae</taxon>
        <taxon>Halobacterium</taxon>
    </lineage>
</organism>
<dbReference type="GO" id="GO:0007165">
    <property type="term" value="P:signal transduction"/>
    <property type="evidence" value="ECO:0007669"/>
    <property type="project" value="InterPro"/>
</dbReference>
<dbReference type="RefSeq" id="WP_089667696.1">
    <property type="nucleotide sequence ID" value="NZ_FOJA01000001.1"/>
</dbReference>
<sequence>MADDETDVLEFSLGDGRYCIDIAHVDEIVDANEDVTAIPNSERHVVGVVDLRGQTTTVVDPRVKLGEAGETEGSRIVVLSEHDATGLLVDDVHEVEAIAEADLDESGASETTRGVVRRDDRFVVWVDPDALV</sequence>
<evidence type="ECO:0000313" key="3">
    <source>
        <dbReference type="Proteomes" id="UP000198518"/>
    </source>
</evidence>
<name>A0A1I0MYR2_9EURY</name>
<dbReference type="InterPro" id="IPR039315">
    <property type="entry name" value="CheW"/>
</dbReference>
<dbReference type="Gene3D" id="2.30.30.40">
    <property type="entry name" value="SH3 Domains"/>
    <property type="match status" value="1"/>
</dbReference>
<protein>
    <submittedName>
        <fullName evidence="2">Purine-binding chemotaxis protein CheW</fullName>
    </submittedName>
</protein>
<dbReference type="GO" id="GO:0006935">
    <property type="term" value="P:chemotaxis"/>
    <property type="evidence" value="ECO:0007669"/>
    <property type="project" value="InterPro"/>
</dbReference>
<dbReference type="AlphaFoldDB" id="A0A1I0MYR2"/>
<dbReference type="EMBL" id="FOJA01000001">
    <property type="protein sequence ID" value="SEV93953.1"/>
    <property type="molecule type" value="Genomic_DNA"/>
</dbReference>
<gene>
    <name evidence="2" type="ORF">SAMN04487945_0481</name>
</gene>
<accession>A0A1I0MYR2</accession>